<evidence type="ECO:0000313" key="2">
    <source>
        <dbReference type="Proteomes" id="UP000016160"/>
    </source>
</evidence>
<dbReference type="RefSeq" id="WP_038531810.1">
    <property type="nucleotide sequence ID" value="NZ_HG315671.1"/>
</dbReference>
<keyword evidence="2" id="KW-1185">Reference proteome</keyword>
<gene>
    <name evidence="1" type="ORF">BN863_28460</name>
</gene>
<dbReference type="OrthoDB" id="6315383at2"/>
<organism evidence="1 2">
    <name type="scientific">Formosa agariphila (strain DSM 15362 / KCTC 12365 / LMG 23005 / KMM 3901 / M-2Alg 35-1)</name>
    <dbReference type="NCBI Taxonomy" id="1347342"/>
    <lineage>
        <taxon>Bacteria</taxon>
        <taxon>Pseudomonadati</taxon>
        <taxon>Bacteroidota</taxon>
        <taxon>Flavobacteriia</taxon>
        <taxon>Flavobacteriales</taxon>
        <taxon>Flavobacteriaceae</taxon>
        <taxon>Formosa</taxon>
    </lineage>
</organism>
<name>T2KPX9_FORAG</name>
<dbReference type="PATRIC" id="fig|1347342.6.peg.2865"/>
<dbReference type="EMBL" id="HG315671">
    <property type="protein sequence ID" value="CDF80558.1"/>
    <property type="molecule type" value="Genomic_DNA"/>
</dbReference>
<sequence length="216" mass="23935">MATALTTIKNWFKTGLKPTQAQFWATWDSFRHKDDKIPTTDIQNLDTYLDQKVDKVNGYGLSERSFSQAEKDKLENLVSGDDIDISNKVDKIEGKGLSTEDFTTEEKAQVADNSLNKQLEVTDATGDLTLTDAHFRQTFFINGTVVRNITIPTGVLRDGFVCFFITIGTGQLNILTDGGGAMLLAPNGTLLSNGYRGMVEKKLTNDTFYASGEWEV</sequence>
<dbReference type="AlphaFoldDB" id="T2KPX9"/>
<evidence type="ECO:0000313" key="1">
    <source>
        <dbReference type="EMBL" id="CDF80558.1"/>
    </source>
</evidence>
<reference evidence="1 2" key="1">
    <citation type="journal article" date="2013" name="Appl. Environ. Microbiol.">
        <title>The genome of the alga-associated marine flavobacterium Formosa agariphila KMM 3901T reveals a broad potential for degradation of algal polysaccharides.</title>
        <authorList>
            <person name="Mann A.J."/>
            <person name="Hahnke R.L."/>
            <person name="Huang S."/>
            <person name="Werner J."/>
            <person name="Xing P."/>
            <person name="Barbeyron T."/>
            <person name="Huettel B."/>
            <person name="Stueber K."/>
            <person name="Reinhardt R."/>
            <person name="Harder J."/>
            <person name="Gloeckner F.O."/>
            <person name="Amann R.I."/>
            <person name="Teeling H."/>
        </authorList>
    </citation>
    <scope>NUCLEOTIDE SEQUENCE [LARGE SCALE GENOMIC DNA]</scope>
    <source>
        <strain evidence="2">DSM 15362 / KCTC 12365 / LMG 23005 / KMM 3901</strain>
    </source>
</reference>
<dbReference type="Proteomes" id="UP000016160">
    <property type="component" value="Chromosome"/>
</dbReference>
<dbReference type="HOGENOM" id="CLU_1276110_0_0_10"/>
<protein>
    <submittedName>
        <fullName evidence="1">Uncharacterized protein</fullName>
    </submittedName>
</protein>
<dbReference type="STRING" id="1347342.BN863_28460"/>
<proteinExistence type="predicted"/>
<accession>T2KPX9</accession>
<dbReference type="eggNOG" id="ENOG5033E8F">
    <property type="taxonomic scope" value="Bacteria"/>
</dbReference>